<dbReference type="Gene3D" id="3.40.50.300">
    <property type="entry name" value="P-loop containing nucleotide triphosphate hydrolases"/>
    <property type="match status" value="1"/>
</dbReference>
<accession>U7D766</accession>
<keyword evidence="3" id="KW-0235">DNA replication</keyword>
<evidence type="ECO:0000313" key="5">
    <source>
        <dbReference type="EMBL" id="ERP31788.1"/>
    </source>
</evidence>
<dbReference type="PANTHER" id="PTHR34388">
    <property type="entry name" value="DNA POLYMERASE III SUBUNIT DELTA"/>
    <property type="match status" value="1"/>
</dbReference>
<dbReference type="InterPro" id="IPR027417">
    <property type="entry name" value="P-loop_NTPase"/>
</dbReference>
<evidence type="ECO:0000256" key="2">
    <source>
        <dbReference type="ARBA" id="ARBA00022695"/>
    </source>
</evidence>
<dbReference type="OrthoDB" id="9808696at2"/>
<dbReference type="GO" id="GO:0003677">
    <property type="term" value="F:DNA binding"/>
    <property type="evidence" value="ECO:0007669"/>
    <property type="project" value="InterPro"/>
</dbReference>
<dbReference type="NCBIfam" id="TIGR01128">
    <property type="entry name" value="holA"/>
    <property type="match status" value="1"/>
</dbReference>
<evidence type="ECO:0000256" key="4">
    <source>
        <dbReference type="ARBA" id="ARBA00022932"/>
    </source>
</evidence>
<dbReference type="STRING" id="1313304.CALK_1231"/>
<evidence type="ECO:0000256" key="1">
    <source>
        <dbReference type="ARBA" id="ARBA00022679"/>
    </source>
</evidence>
<dbReference type="InterPro" id="IPR005790">
    <property type="entry name" value="DNA_polIII_delta"/>
</dbReference>
<evidence type="ECO:0000256" key="3">
    <source>
        <dbReference type="ARBA" id="ARBA00022705"/>
    </source>
</evidence>
<dbReference type="EMBL" id="ASJR01000009">
    <property type="protein sequence ID" value="ERP31788.1"/>
    <property type="molecule type" value="Genomic_DNA"/>
</dbReference>
<dbReference type="RefSeq" id="WP_022636707.1">
    <property type="nucleotide sequence ID" value="NZ_ASJR01000009.1"/>
</dbReference>
<protein>
    <submittedName>
        <fullName evidence="5">DNA polymerase III subunit delta</fullName>
    </submittedName>
</protein>
<dbReference type="GO" id="GO:0006261">
    <property type="term" value="P:DNA-templated DNA replication"/>
    <property type="evidence" value="ECO:0007669"/>
    <property type="project" value="TreeGrafter"/>
</dbReference>
<dbReference type="Proteomes" id="UP000017148">
    <property type="component" value="Unassembled WGS sequence"/>
</dbReference>
<dbReference type="Gene3D" id="1.10.8.60">
    <property type="match status" value="1"/>
</dbReference>
<keyword evidence="2" id="KW-0548">Nucleotidyltransferase</keyword>
<reference evidence="5 6" key="1">
    <citation type="journal article" date="2013" name="Environ. Microbiol.">
        <title>Genome analysis of Chitinivibrio alkaliphilus gen. nov., sp. nov., a novel extremely haloalkaliphilic anaerobic chitinolytic bacterium from the candidate phylum Termite Group 3.</title>
        <authorList>
            <person name="Sorokin D.Y."/>
            <person name="Gumerov V.M."/>
            <person name="Rakitin A.L."/>
            <person name="Beletsky A.V."/>
            <person name="Damste J.S."/>
            <person name="Muyzer G."/>
            <person name="Mardanov A.V."/>
            <person name="Ravin N.V."/>
        </authorList>
    </citation>
    <scope>NUCLEOTIDE SEQUENCE [LARGE SCALE GENOMIC DNA]</scope>
    <source>
        <strain evidence="5 6">ACht1</strain>
    </source>
</reference>
<dbReference type="AlphaFoldDB" id="U7D766"/>
<comment type="caution">
    <text evidence="5">The sequence shown here is derived from an EMBL/GenBank/DDBJ whole genome shotgun (WGS) entry which is preliminary data.</text>
</comment>
<organism evidence="5 6">
    <name type="scientific">Chitinivibrio alkaliphilus ACht1</name>
    <dbReference type="NCBI Taxonomy" id="1313304"/>
    <lineage>
        <taxon>Bacteria</taxon>
        <taxon>Pseudomonadati</taxon>
        <taxon>Fibrobacterota</taxon>
        <taxon>Chitinivibrionia</taxon>
        <taxon>Chitinivibrionales</taxon>
        <taxon>Chitinivibrionaceae</taxon>
        <taxon>Chitinivibrio</taxon>
    </lineage>
</organism>
<keyword evidence="1" id="KW-0808">Transferase</keyword>
<proteinExistence type="predicted"/>
<gene>
    <name evidence="5" type="ORF">CALK_1231</name>
</gene>
<dbReference type="SUPFAM" id="SSF52540">
    <property type="entry name" value="P-loop containing nucleoside triphosphate hydrolases"/>
    <property type="match status" value="1"/>
</dbReference>
<name>U7D766_9BACT</name>
<keyword evidence="6" id="KW-1185">Reference proteome</keyword>
<dbReference type="GO" id="GO:0003887">
    <property type="term" value="F:DNA-directed DNA polymerase activity"/>
    <property type="evidence" value="ECO:0007669"/>
    <property type="project" value="UniProtKB-KW"/>
</dbReference>
<dbReference type="GO" id="GO:0009360">
    <property type="term" value="C:DNA polymerase III complex"/>
    <property type="evidence" value="ECO:0007669"/>
    <property type="project" value="TreeGrafter"/>
</dbReference>
<keyword evidence="4" id="KW-0239">DNA-directed DNA polymerase</keyword>
<dbReference type="PANTHER" id="PTHR34388:SF1">
    <property type="entry name" value="DNA POLYMERASE III SUBUNIT DELTA"/>
    <property type="match status" value="1"/>
</dbReference>
<evidence type="ECO:0000313" key="6">
    <source>
        <dbReference type="Proteomes" id="UP000017148"/>
    </source>
</evidence>
<sequence length="350" mass="40522">MSVHVHIFTGDDVLGMSAARERFLQALSEQKEGWEHRAFDDTQHTLDDFLADMQSPTFLDGSRLFHFRHGEQFSPREVRLLGLAMQDLPADTRVLIEYGKVSSKEFLSALNLPKKTYERKNFIKPRDYKMVEWLQGQTDMLWERSIDLDGARLLVEHCDHDLAAIYRELQKIDTYLAPAQPIRLETVQLICGTSVAIKPDDLCDALGFRKWNQVEQVLRHVEDSKGYSLMFFLVSVERHFWNLYKIRAYSETHRDRANLVFRGTFHQKNDAAKEIAFSTGILQPDQEKRLYPAVIKRGIIGQAAKYSLRELRGIQISLAEYDRGCKGGRFRLDLSSFTELCSTIVGMERR</sequence>